<feature type="repeat" description="WD" evidence="3">
    <location>
        <begin position="19"/>
        <end position="49"/>
    </location>
</feature>
<dbReference type="GO" id="GO:1990234">
    <property type="term" value="C:transferase complex"/>
    <property type="evidence" value="ECO:0007669"/>
    <property type="project" value="UniProtKB-ARBA"/>
</dbReference>
<evidence type="ECO:0000313" key="4">
    <source>
        <dbReference type="EMBL" id="KIK10575.1"/>
    </source>
</evidence>
<sequence length="49" mass="5323">DKTVRVWDVEGGVQIGSPLKGHTSWVRSVGFSPDGKRIVSGSRDNTVRV</sequence>
<keyword evidence="1 3" id="KW-0853">WD repeat</keyword>
<evidence type="ECO:0000256" key="3">
    <source>
        <dbReference type="PROSITE-ProRule" id="PRU00221"/>
    </source>
</evidence>
<dbReference type="InterPro" id="IPR001680">
    <property type="entry name" value="WD40_rpt"/>
</dbReference>
<gene>
    <name evidence="4" type="ORF">PISMIDRAFT_124228</name>
</gene>
<keyword evidence="5" id="KW-1185">Reference proteome</keyword>
<organism evidence="4 5">
    <name type="scientific">Pisolithus microcarpus 441</name>
    <dbReference type="NCBI Taxonomy" id="765257"/>
    <lineage>
        <taxon>Eukaryota</taxon>
        <taxon>Fungi</taxon>
        <taxon>Dikarya</taxon>
        <taxon>Basidiomycota</taxon>
        <taxon>Agaricomycotina</taxon>
        <taxon>Agaricomycetes</taxon>
        <taxon>Agaricomycetidae</taxon>
        <taxon>Boletales</taxon>
        <taxon>Sclerodermatineae</taxon>
        <taxon>Pisolithaceae</taxon>
        <taxon>Pisolithus</taxon>
    </lineage>
</organism>
<feature type="repeat" description="WD" evidence="3">
    <location>
        <begin position="1"/>
        <end position="17"/>
    </location>
</feature>
<dbReference type="InterPro" id="IPR036322">
    <property type="entry name" value="WD40_repeat_dom_sf"/>
</dbReference>
<evidence type="ECO:0000256" key="1">
    <source>
        <dbReference type="ARBA" id="ARBA00022574"/>
    </source>
</evidence>
<proteinExistence type="predicted"/>
<evidence type="ECO:0008006" key="6">
    <source>
        <dbReference type="Google" id="ProtNLM"/>
    </source>
</evidence>
<dbReference type="PROSITE" id="PS50294">
    <property type="entry name" value="WD_REPEATS_REGION"/>
    <property type="match status" value="1"/>
</dbReference>
<evidence type="ECO:0000313" key="5">
    <source>
        <dbReference type="Proteomes" id="UP000054018"/>
    </source>
</evidence>
<dbReference type="PROSITE" id="PS50082">
    <property type="entry name" value="WD_REPEATS_2"/>
    <property type="match status" value="2"/>
</dbReference>
<accession>A0A0C9XE68</accession>
<dbReference type="Proteomes" id="UP000054018">
    <property type="component" value="Unassembled WGS sequence"/>
</dbReference>
<dbReference type="EMBL" id="KN834558">
    <property type="protein sequence ID" value="KIK10575.1"/>
    <property type="molecule type" value="Genomic_DNA"/>
</dbReference>
<keyword evidence="2" id="KW-0677">Repeat</keyword>
<name>A0A0C9XE68_9AGAM</name>
<reference evidence="4 5" key="1">
    <citation type="submission" date="2014-04" db="EMBL/GenBank/DDBJ databases">
        <authorList>
            <consortium name="DOE Joint Genome Institute"/>
            <person name="Kuo A."/>
            <person name="Kohler A."/>
            <person name="Costa M.D."/>
            <person name="Nagy L.G."/>
            <person name="Floudas D."/>
            <person name="Copeland A."/>
            <person name="Barry K.W."/>
            <person name="Cichocki N."/>
            <person name="Veneault-Fourrey C."/>
            <person name="LaButti K."/>
            <person name="Lindquist E.A."/>
            <person name="Lipzen A."/>
            <person name="Lundell T."/>
            <person name="Morin E."/>
            <person name="Murat C."/>
            <person name="Sun H."/>
            <person name="Tunlid A."/>
            <person name="Henrissat B."/>
            <person name="Grigoriev I.V."/>
            <person name="Hibbett D.S."/>
            <person name="Martin F."/>
            <person name="Nordberg H.P."/>
            <person name="Cantor M.N."/>
            <person name="Hua S.X."/>
        </authorList>
    </citation>
    <scope>NUCLEOTIDE SEQUENCE [LARGE SCALE GENOMIC DNA]</scope>
    <source>
        <strain evidence="4 5">441</strain>
    </source>
</reference>
<dbReference type="Gene3D" id="2.130.10.10">
    <property type="entry name" value="YVTN repeat-like/Quinoprotein amine dehydrogenase"/>
    <property type="match status" value="1"/>
</dbReference>
<dbReference type="InterPro" id="IPR015943">
    <property type="entry name" value="WD40/YVTN_repeat-like_dom_sf"/>
</dbReference>
<feature type="non-terminal residue" evidence="4">
    <location>
        <position position="1"/>
    </location>
</feature>
<dbReference type="Pfam" id="PF00400">
    <property type="entry name" value="WD40"/>
    <property type="match status" value="1"/>
</dbReference>
<dbReference type="PANTHER" id="PTHR22847">
    <property type="entry name" value="WD40 REPEAT PROTEIN"/>
    <property type="match status" value="1"/>
</dbReference>
<dbReference type="STRING" id="765257.A0A0C9XE68"/>
<dbReference type="AlphaFoldDB" id="A0A0C9XE68"/>
<protein>
    <recommendedName>
        <fullName evidence="6">WD40 repeat-like protein</fullName>
    </recommendedName>
</protein>
<evidence type="ECO:0000256" key="2">
    <source>
        <dbReference type="ARBA" id="ARBA00022737"/>
    </source>
</evidence>
<reference evidence="5" key="2">
    <citation type="submission" date="2015-01" db="EMBL/GenBank/DDBJ databases">
        <title>Evolutionary Origins and Diversification of the Mycorrhizal Mutualists.</title>
        <authorList>
            <consortium name="DOE Joint Genome Institute"/>
            <consortium name="Mycorrhizal Genomics Consortium"/>
            <person name="Kohler A."/>
            <person name="Kuo A."/>
            <person name="Nagy L.G."/>
            <person name="Floudas D."/>
            <person name="Copeland A."/>
            <person name="Barry K.W."/>
            <person name="Cichocki N."/>
            <person name="Veneault-Fourrey C."/>
            <person name="LaButti K."/>
            <person name="Lindquist E.A."/>
            <person name="Lipzen A."/>
            <person name="Lundell T."/>
            <person name="Morin E."/>
            <person name="Murat C."/>
            <person name="Riley R."/>
            <person name="Ohm R."/>
            <person name="Sun H."/>
            <person name="Tunlid A."/>
            <person name="Henrissat B."/>
            <person name="Grigoriev I.V."/>
            <person name="Hibbett D.S."/>
            <person name="Martin F."/>
        </authorList>
    </citation>
    <scope>NUCLEOTIDE SEQUENCE [LARGE SCALE GENOMIC DNA]</scope>
    <source>
        <strain evidence="5">441</strain>
    </source>
</reference>
<dbReference type="HOGENOM" id="CLU_000288_57_30_1"/>
<dbReference type="PANTHER" id="PTHR22847:SF637">
    <property type="entry name" value="WD REPEAT DOMAIN 5B"/>
    <property type="match status" value="1"/>
</dbReference>
<dbReference type="SUPFAM" id="SSF50978">
    <property type="entry name" value="WD40 repeat-like"/>
    <property type="match status" value="1"/>
</dbReference>